<dbReference type="Pfam" id="PF03323">
    <property type="entry name" value="GerA"/>
    <property type="match status" value="1"/>
</dbReference>
<dbReference type="GO" id="GO:0016020">
    <property type="term" value="C:membrane"/>
    <property type="evidence" value="ECO:0007669"/>
    <property type="project" value="InterPro"/>
</dbReference>
<dbReference type="EMBL" id="BOPZ01000005">
    <property type="protein sequence ID" value="GIM28219.1"/>
    <property type="molecule type" value="Genomic_DNA"/>
</dbReference>
<keyword evidence="3" id="KW-0812">Transmembrane</keyword>
<sequence length="485" mass="53198">MAKTLSTSLAENLSTIKTALGNSSDIVVREFIIGEEDKIKAAMIYVDGITDKTFIQEFILKALMFEVRKVDLKGEDLREKGWFQILKDFSISVADVKEVEDIDALYLGLSSGDTVILLDSYNKVLLASSRGAPGRGVNEPTSQTLVRGPKEGFTETLRTNTALLRKRIKNKNLRIETVVLGKESNTDIAIVYIDGLADETIVNDVKNRINKIDVDYILESGAVEELIQDSKYSIFSTVYNTERVDSLASGVLQGRVGILVDGTPFALLVPALFVHFFQSPEDYTNGFIISSFIRLLRYAAYFISLLTPAVYVALLEYHQEMLPTPLFISILAQREGVPFPAPVEVVLLEMIFEILRESAIRMPRIIGTTISIVGALVLGQASIEAGIFSPILIIAIAVTAIANNISPSVNMGISARMLRFIFILLASVFGIPGIGVGGIILFTHLCSLKSFGVPYLSSLAPFKVSAQKDTALRLPSNKVLKHEKN</sequence>
<name>A0A919RYQ5_9CLOT</name>
<comment type="caution">
    <text evidence="4">The sequence shown here is derived from an EMBL/GenBank/DDBJ whole genome shotgun (WGS) entry which is preliminary data.</text>
</comment>
<dbReference type="PANTHER" id="PTHR22550:SF5">
    <property type="entry name" value="LEUCINE ZIPPER PROTEIN 4"/>
    <property type="match status" value="1"/>
</dbReference>
<accession>A0A919RYQ5</accession>
<proteinExistence type="inferred from homology"/>
<dbReference type="InterPro" id="IPR004995">
    <property type="entry name" value="Spore_Ger"/>
</dbReference>
<organism evidence="4 5">
    <name type="scientific">Clostridium polyendosporum</name>
    <dbReference type="NCBI Taxonomy" id="69208"/>
    <lineage>
        <taxon>Bacteria</taxon>
        <taxon>Bacillati</taxon>
        <taxon>Bacillota</taxon>
        <taxon>Clostridia</taxon>
        <taxon>Eubacteriales</taxon>
        <taxon>Clostridiaceae</taxon>
        <taxon>Clostridium</taxon>
    </lineage>
</organism>
<evidence type="ECO:0000256" key="1">
    <source>
        <dbReference type="ARBA" id="ARBA00005278"/>
    </source>
</evidence>
<keyword evidence="2 3" id="KW-0472">Membrane</keyword>
<keyword evidence="3" id="KW-1133">Transmembrane helix</keyword>
<dbReference type="AlphaFoldDB" id="A0A919RYQ5"/>
<feature type="transmembrane region" description="Helical" evidence="3">
    <location>
        <begin position="256"/>
        <end position="277"/>
    </location>
</feature>
<dbReference type="GO" id="GO:0009847">
    <property type="term" value="P:spore germination"/>
    <property type="evidence" value="ECO:0007669"/>
    <property type="project" value="InterPro"/>
</dbReference>
<keyword evidence="5" id="KW-1185">Reference proteome</keyword>
<feature type="transmembrane region" description="Helical" evidence="3">
    <location>
        <begin position="298"/>
        <end position="317"/>
    </location>
</feature>
<protein>
    <submittedName>
        <fullName evidence="4">Spore germination protein KA</fullName>
    </submittedName>
</protein>
<dbReference type="Proteomes" id="UP000679179">
    <property type="component" value="Unassembled WGS sequence"/>
</dbReference>
<reference evidence="4" key="1">
    <citation type="submission" date="2021-03" db="EMBL/GenBank/DDBJ databases">
        <title>Taxonomic study of Clostridium polyendosporum from meadow-gley soil under rice.</title>
        <authorList>
            <person name="Kobayashi H."/>
            <person name="Tanizawa Y."/>
            <person name="Yagura M."/>
        </authorList>
    </citation>
    <scope>NUCLEOTIDE SEQUENCE</scope>
    <source>
        <strain evidence="4">JCM 30710</strain>
    </source>
</reference>
<dbReference type="InterPro" id="IPR050768">
    <property type="entry name" value="UPF0353/GerABKA_families"/>
</dbReference>
<dbReference type="RefSeq" id="WP_212902961.1">
    <property type="nucleotide sequence ID" value="NZ_BOPZ01000005.1"/>
</dbReference>
<evidence type="ECO:0000256" key="2">
    <source>
        <dbReference type="ARBA" id="ARBA00023136"/>
    </source>
</evidence>
<feature type="transmembrane region" description="Helical" evidence="3">
    <location>
        <begin position="417"/>
        <end position="442"/>
    </location>
</feature>
<dbReference type="PANTHER" id="PTHR22550">
    <property type="entry name" value="SPORE GERMINATION PROTEIN"/>
    <property type="match status" value="1"/>
</dbReference>
<evidence type="ECO:0000313" key="4">
    <source>
        <dbReference type="EMBL" id="GIM28219.1"/>
    </source>
</evidence>
<feature type="transmembrane region" description="Helical" evidence="3">
    <location>
        <begin position="387"/>
        <end position="405"/>
    </location>
</feature>
<dbReference type="PIRSF" id="PIRSF005690">
    <property type="entry name" value="GerBA"/>
    <property type="match status" value="1"/>
</dbReference>
<gene>
    <name evidence="4" type="primary">gerKA_2</name>
    <name evidence="4" type="ORF">CPJCM30710_08850</name>
</gene>
<feature type="transmembrane region" description="Helical" evidence="3">
    <location>
        <begin position="362"/>
        <end position="381"/>
    </location>
</feature>
<comment type="similarity">
    <text evidence="1">Belongs to the GerABKA family.</text>
</comment>
<evidence type="ECO:0000313" key="5">
    <source>
        <dbReference type="Proteomes" id="UP000679179"/>
    </source>
</evidence>
<evidence type="ECO:0000256" key="3">
    <source>
        <dbReference type="SAM" id="Phobius"/>
    </source>
</evidence>